<reference evidence="4" key="1">
    <citation type="submission" date="2017-02" db="UniProtKB">
        <authorList>
            <consortium name="WormBaseParasite"/>
        </authorList>
    </citation>
    <scope>IDENTIFICATION</scope>
</reference>
<accession>A0A0R3TLD4</accession>
<dbReference type="EMBL" id="UZAE01012181">
    <property type="protein sequence ID" value="VDO03904.1"/>
    <property type="molecule type" value="Genomic_DNA"/>
</dbReference>
<evidence type="ECO:0000256" key="1">
    <source>
        <dbReference type="SAM" id="MobiDB-lite"/>
    </source>
</evidence>
<name>A0A0R3TLD4_RODNA</name>
<evidence type="ECO:0000313" key="3">
    <source>
        <dbReference type="Proteomes" id="UP000278807"/>
    </source>
</evidence>
<proteinExistence type="predicted"/>
<feature type="region of interest" description="Disordered" evidence="1">
    <location>
        <begin position="1"/>
        <end position="23"/>
    </location>
</feature>
<reference evidence="2 3" key="2">
    <citation type="submission" date="2018-11" db="EMBL/GenBank/DDBJ databases">
        <authorList>
            <consortium name="Pathogen Informatics"/>
        </authorList>
    </citation>
    <scope>NUCLEOTIDE SEQUENCE [LARGE SCALE GENOMIC DNA]</scope>
</reference>
<dbReference type="WBParaSite" id="HNAJ_0000804801-mRNA-1">
    <property type="protein sequence ID" value="HNAJ_0000804801-mRNA-1"/>
    <property type="gene ID" value="HNAJ_0000804801"/>
</dbReference>
<feature type="region of interest" description="Disordered" evidence="1">
    <location>
        <begin position="38"/>
        <end position="82"/>
    </location>
</feature>
<organism evidence="4">
    <name type="scientific">Rodentolepis nana</name>
    <name type="common">Dwarf tapeworm</name>
    <name type="synonym">Hymenolepis nana</name>
    <dbReference type="NCBI Taxonomy" id="102285"/>
    <lineage>
        <taxon>Eukaryota</taxon>
        <taxon>Metazoa</taxon>
        <taxon>Spiralia</taxon>
        <taxon>Lophotrochozoa</taxon>
        <taxon>Platyhelminthes</taxon>
        <taxon>Cestoda</taxon>
        <taxon>Eucestoda</taxon>
        <taxon>Cyclophyllidea</taxon>
        <taxon>Hymenolepididae</taxon>
        <taxon>Rodentolepis</taxon>
    </lineage>
</organism>
<keyword evidence="3" id="KW-1185">Reference proteome</keyword>
<protein>
    <submittedName>
        <fullName evidence="2 4">Uncharacterized protein</fullName>
    </submittedName>
</protein>
<gene>
    <name evidence="2" type="ORF">HNAJ_LOCUS8044</name>
</gene>
<dbReference type="AlphaFoldDB" id="A0A0R3TLD4"/>
<evidence type="ECO:0000313" key="4">
    <source>
        <dbReference type="WBParaSite" id="HNAJ_0000804801-mRNA-1"/>
    </source>
</evidence>
<sequence length="82" mass="8866">MNQKSLLELEPATNNGAREASRPVIREVNSLARLSATAYSQQQMSQLIPEEEEEGESQEPPQGSSSTAHPLGDGDLNSTELN</sequence>
<evidence type="ECO:0000313" key="2">
    <source>
        <dbReference type="EMBL" id="VDO03904.1"/>
    </source>
</evidence>
<dbReference type="Proteomes" id="UP000278807">
    <property type="component" value="Unassembled WGS sequence"/>
</dbReference>